<evidence type="ECO:0000256" key="2">
    <source>
        <dbReference type="ARBA" id="ARBA00022679"/>
    </source>
</evidence>
<evidence type="ECO:0000256" key="7">
    <source>
        <dbReference type="ARBA" id="ARBA00022833"/>
    </source>
</evidence>
<evidence type="ECO:0000256" key="1">
    <source>
        <dbReference type="ARBA" id="ARBA00004141"/>
    </source>
</evidence>
<keyword evidence="7" id="KW-0862">Zinc</keyword>
<keyword evidence="3 11" id="KW-0812">Transmembrane</keyword>
<accession>A0AA85JQK7</accession>
<dbReference type="WBParaSite" id="TREG1_46990.1">
    <property type="protein sequence ID" value="TREG1_46990.1"/>
    <property type="gene ID" value="TREG1_46990"/>
</dbReference>
<organism evidence="14 15">
    <name type="scientific">Trichobilharzia regenti</name>
    <name type="common">Nasal bird schistosome</name>
    <dbReference type="NCBI Taxonomy" id="157069"/>
    <lineage>
        <taxon>Eukaryota</taxon>
        <taxon>Metazoa</taxon>
        <taxon>Spiralia</taxon>
        <taxon>Lophotrochozoa</taxon>
        <taxon>Platyhelminthes</taxon>
        <taxon>Trematoda</taxon>
        <taxon>Digenea</taxon>
        <taxon>Strigeidida</taxon>
        <taxon>Schistosomatoidea</taxon>
        <taxon>Schistosomatidae</taxon>
        <taxon>Trichobilharzia</taxon>
    </lineage>
</organism>
<sequence>MNTVSNTSINSLAKRGSETSNASFITIGEFSKMVCQPEKISKTNGLYCRICLESNNSDEFISPCNCTGTIGILHKHCLERWLNISRSRTCEICGFKFEVSRCYPTFSEWIWFGGNGDGVHRRKHLWTDFICLLLMLPLLTLCAWLTVSSSQEEIGTNQRSFPWQSFSLGLLCSLLLLVFTIWLTFSVRYHHQSWRIWRVDQSYIVLSGNVNKNKIMSIKCDLESHNATVRPNILNENQPKHLVTCRYTETDMEHDQVSEDTNKLSIDTLRQNSLNNTENYCLPICSSSLDIHHYLNYVLENDTKESCSENNKVTLKGEREDDCYNSEPVTNETQATPVFNSLCLTVTPPTTSENNPVNETIS</sequence>
<dbReference type="GO" id="GO:0004842">
    <property type="term" value="F:ubiquitin-protein transferase activity"/>
    <property type="evidence" value="ECO:0007669"/>
    <property type="project" value="TreeGrafter"/>
</dbReference>
<reference evidence="14" key="1">
    <citation type="submission" date="2022-06" db="EMBL/GenBank/DDBJ databases">
        <authorList>
            <person name="Berger JAMES D."/>
            <person name="Berger JAMES D."/>
        </authorList>
    </citation>
    <scope>NUCLEOTIDE SEQUENCE [LARGE SCALE GENOMIC DNA]</scope>
</reference>
<keyword evidence="6" id="KW-0833">Ubl conjugation pathway</keyword>
<evidence type="ECO:0000256" key="5">
    <source>
        <dbReference type="ARBA" id="ARBA00022771"/>
    </source>
</evidence>
<evidence type="ECO:0000256" key="10">
    <source>
        <dbReference type="PROSITE-ProRule" id="PRU00175"/>
    </source>
</evidence>
<dbReference type="PANTHER" id="PTHR46065">
    <property type="entry name" value="E3 UBIQUITIN-PROTEIN LIGASE MARCH 2/3 FAMILY MEMBER"/>
    <property type="match status" value="1"/>
</dbReference>
<dbReference type="GO" id="GO:0008270">
    <property type="term" value="F:zinc ion binding"/>
    <property type="evidence" value="ECO:0007669"/>
    <property type="project" value="UniProtKB-KW"/>
</dbReference>
<comment type="subcellular location">
    <subcellularLocation>
        <location evidence="1">Membrane</location>
        <topology evidence="1">Multi-pass membrane protein</topology>
    </subcellularLocation>
</comment>
<dbReference type="InterPro" id="IPR001841">
    <property type="entry name" value="Znf_RING"/>
</dbReference>
<evidence type="ECO:0000256" key="6">
    <source>
        <dbReference type="ARBA" id="ARBA00022786"/>
    </source>
</evidence>
<evidence type="ECO:0000256" key="4">
    <source>
        <dbReference type="ARBA" id="ARBA00022723"/>
    </source>
</evidence>
<evidence type="ECO:0000259" key="12">
    <source>
        <dbReference type="PROSITE" id="PS50089"/>
    </source>
</evidence>
<dbReference type="PROSITE" id="PS50089">
    <property type="entry name" value="ZF_RING_2"/>
    <property type="match status" value="1"/>
</dbReference>
<feature type="transmembrane region" description="Helical" evidence="11">
    <location>
        <begin position="125"/>
        <end position="146"/>
    </location>
</feature>
<feature type="transmembrane region" description="Helical" evidence="11">
    <location>
        <begin position="166"/>
        <end position="185"/>
    </location>
</feature>
<keyword evidence="14" id="KW-1185">Reference proteome</keyword>
<name>A0AA85JQK7_TRIRE</name>
<keyword evidence="9 11" id="KW-0472">Membrane</keyword>
<dbReference type="GO" id="GO:0016020">
    <property type="term" value="C:membrane"/>
    <property type="evidence" value="ECO:0007669"/>
    <property type="project" value="UniProtKB-SubCell"/>
</dbReference>
<evidence type="ECO:0000259" key="13">
    <source>
        <dbReference type="PROSITE" id="PS51292"/>
    </source>
</evidence>
<dbReference type="GO" id="GO:0016567">
    <property type="term" value="P:protein ubiquitination"/>
    <property type="evidence" value="ECO:0007669"/>
    <property type="project" value="TreeGrafter"/>
</dbReference>
<protein>
    <recommendedName>
        <fullName evidence="16">RING-CH-type domain-containing protein</fullName>
    </recommendedName>
</protein>
<evidence type="ECO:0000313" key="14">
    <source>
        <dbReference type="Proteomes" id="UP000050795"/>
    </source>
</evidence>
<dbReference type="AlphaFoldDB" id="A0AA85JQK7"/>
<dbReference type="InterPro" id="IPR013083">
    <property type="entry name" value="Znf_RING/FYVE/PHD"/>
</dbReference>
<keyword evidence="2" id="KW-0808">Transferase</keyword>
<dbReference type="SMART" id="SM00744">
    <property type="entry name" value="RINGv"/>
    <property type="match status" value="1"/>
</dbReference>
<dbReference type="PROSITE" id="PS51292">
    <property type="entry name" value="ZF_RING_CH"/>
    <property type="match status" value="1"/>
</dbReference>
<keyword evidence="8 11" id="KW-1133">Transmembrane helix</keyword>
<keyword evidence="5 10" id="KW-0863">Zinc-finger</keyword>
<dbReference type="InterPro" id="IPR011016">
    <property type="entry name" value="Znf_RING-CH"/>
</dbReference>
<reference evidence="15" key="2">
    <citation type="submission" date="2023-11" db="UniProtKB">
        <authorList>
            <consortium name="WormBaseParasite"/>
        </authorList>
    </citation>
    <scope>IDENTIFICATION</scope>
</reference>
<feature type="domain" description="RING-CH-type" evidence="13">
    <location>
        <begin position="40"/>
        <end position="100"/>
    </location>
</feature>
<dbReference type="PANTHER" id="PTHR46065:SF3">
    <property type="entry name" value="FI20425P1"/>
    <property type="match status" value="1"/>
</dbReference>
<dbReference type="SUPFAM" id="SSF57850">
    <property type="entry name" value="RING/U-box"/>
    <property type="match status" value="1"/>
</dbReference>
<feature type="domain" description="RING-type" evidence="12">
    <location>
        <begin position="48"/>
        <end position="93"/>
    </location>
</feature>
<dbReference type="Proteomes" id="UP000050795">
    <property type="component" value="Unassembled WGS sequence"/>
</dbReference>
<evidence type="ECO:0000256" key="8">
    <source>
        <dbReference type="ARBA" id="ARBA00022989"/>
    </source>
</evidence>
<proteinExistence type="predicted"/>
<dbReference type="Pfam" id="PF12906">
    <property type="entry name" value="RINGv"/>
    <property type="match status" value="1"/>
</dbReference>
<evidence type="ECO:0000256" key="11">
    <source>
        <dbReference type="SAM" id="Phobius"/>
    </source>
</evidence>
<dbReference type="Gene3D" id="3.30.40.10">
    <property type="entry name" value="Zinc/RING finger domain, C3HC4 (zinc finger)"/>
    <property type="match status" value="1"/>
</dbReference>
<evidence type="ECO:0008006" key="16">
    <source>
        <dbReference type="Google" id="ProtNLM"/>
    </source>
</evidence>
<evidence type="ECO:0000313" key="15">
    <source>
        <dbReference type="WBParaSite" id="TREG1_46990.1"/>
    </source>
</evidence>
<keyword evidence="4" id="KW-0479">Metal-binding</keyword>
<evidence type="ECO:0000256" key="3">
    <source>
        <dbReference type="ARBA" id="ARBA00022692"/>
    </source>
</evidence>
<evidence type="ECO:0000256" key="9">
    <source>
        <dbReference type="ARBA" id="ARBA00023136"/>
    </source>
</evidence>